<dbReference type="EMBL" id="JAUJYO010000021">
    <property type="protein sequence ID" value="KAK1284053.1"/>
    <property type="molecule type" value="Genomic_DNA"/>
</dbReference>
<protein>
    <submittedName>
        <fullName evidence="1">Uncharacterized protein</fullName>
    </submittedName>
</protein>
<comment type="caution">
    <text evidence="1">The sequence shown here is derived from an EMBL/GenBank/DDBJ whole genome shotgun (WGS) entry which is preliminary data.</text>
</comment>
<dbReference type="Proteomes" id="UP001180020">
    <property type="component" value="Unassembled WGS sequence"/>
</dbReference>
<dbReference type="PANTHER" id="PTHR36405">
    <property type="entry name" value="BNAA10G09140D PROTEIN"/>
    <property type="match status" value="1"/>
</dbReference>
<reference evidence="1" key="1">
    <citation type="journal article" date="2023" name="Nat. Commun.">
        <title>Diploid and tetraploid genomes of Acorus and the evolution of monocots.</title>
        <authorList>
            <person name="Ma L."/>
            <person name="Liu K.W."/>
            <person name="Li Z."/>
            <person name="Hsiao Y.Y."/>
            <person name="Qi Y."/>
            <person name="Fu T."/>
            <person name="Tang G.D."/>
            <person name="Zhang D."/>
            <person name="Sun W.H."/>
            <person name="Liu D.K."/>
            <person name="Li Y."/>
            <person name="Chen G.Z."/>
            <person name="Liu X.D."/>
            <person name="Liao X.Y."/>
            <person name="Jiang Y.T."/>
            <person name="Yu X."/>
            <person name="Hao Y."/>
            <person name="Huang J."/>
            <person name="Zhao X.W."/>
            <person name="Ke S."/>
            <person name="Chen Y.Y."/>
            <person name="Wu W.L."/>
            <person name="Hsu J.L."/>
            <person name="Lin Y.F."/>
            <person name="Huang M.D."/>
            <person name="Li C.Y."/>
            <person name="Huang L."/>
            <person name="Wang Z.W."/>
            <person name="Zhao X."/>
            <person name="Zhong W.Y."/>
            <person name="Peng D.H."/>
            <person name="Ahmad S."/>
            <person name="Lan S."/>
            <person name="Zhang J.S."/>
            <person name="Tsai W.C."/>
            <person name="Van de Peer Y."/>
            <person name="Liu Z.J."/>
        </authorList>
    </citation>
    <scope>NUCLEOTIDE SEQUENCE</scope>
    <source>
        <strain evidence="1">CP</strain>
    </source>
</reference>
<evidence type="ECO:0000313" key="2">
    <source>
        <dbReference type="Proteomes" id="UP001180020"/>
    </source>
</evidence>
<accession>A0AAV9C4P9</accession>
<proteinExistence type="predicted"/>
<dbReference type="AlphaFoldDB" id="A0AAV9C4P9"/>
<dbReference type="PANTHER" id="PTHR36405:SF1">
    <property type="entry name" value="OS07G0520600 PROTEIN"/>
    <property type="match status" value="1"/>
</dbReference>
<reference evidence="1" key="2">
    <citation type="submission" date="2023-06" db="EMBL/GenBank/DDBJ databases">
        <authorList>
            <person name="Ma L."/>
            <person name="Liu K.-W."/>
            <person name="Li Z."/>
            <person name="Hsiao Y.-Y."/>
            <person name="Qi Y."/>
            <person name="Fu T."/>
            <person name="Tang G."/>
            <person name="Zhang D."/>
            <person name="Sun W.-H."/>
            <person name="Liu D.-K."/>
            <person name="Li Y."/>
            <person name="Chen G.-Z."/>
            <person name="Liu X.-D."/>
            <person name="Liao X.-Y."/>
            <person name="Jiang Y.-T."/>
            <person name="Yu X."/>
            <person name="Hao Y."/>
            <person name="Huang J."/>
            <person name="Zhao X.-W."/>
            <person name="Ke S."/>
            <person name="Chen Y.-Y."/>
            <person name="Wu W.-L."/>
            <person name="Hsu J.-L."/>
            <person name="Lin Y.-F."/>
            <person name="Huang M.-D."/>
            <person name="Li C.-Y."/>
            <person name="Huang L."/>
            <person name="Wang Z.-W."/>
            <person name="Zhao X."/>
            <person name="Zhong W.-Y."/>
            <person name="Peng D.-H."/>
            <person name="Ahmad S."/>
            <person name="Lan S."/>
            <person name="Zhang J.-S."/>
            <person name="Tsai W.-C."/>
            <person name="Van De Peer Y."/>
            <person name="Liu Z.-J."/>
        </authorList>
    </citation>
    <scope>NUCLEOTIDE SEQUENCE</scope>
    <source>
        <strain evidence="1">CP</strain>
        <tissue evidence="1">Leaves</tissue>
    </source>
</reference>
<organism evidence="1 2">
    <name type="scientific">Acorus calamus</name>
    <name type="common">Sweet flag</name>
    <dbReference type="NCBI Taxonomy" id="4465"/>
    <lineage>
        <taxon>Eukaryota</taxon>
        <taxon>Viridiplantae</taxon>
        <taxon>Streptophyta</taxon>
        <taxon>Embryophyta</taxon>
        <taxon>Tracheophyta</taxon>
        <taxon>Spermatophyta</taxon>
        <taxon>Magnoliopsida</taxon>
        <taxon>Liliopsida</taxon>
        <taxon>Acoraceae</taxon>
        <taxon>Acorus</taxon>
    </lineage>
</organism>
<gene>
    <name evidence="1" type="ORF">QJS10_CPB21g00904</name>
</gene>
<keyword evidence="2" id="KW-1185">Reference proteome</keyword>
<evidence type="ECO:0000313" key="1">
    <source>
        <dbReference type="EMBL" id="KAK1284053.1"/>
    </source>
</evidence>
<name>A0AAV9C4P9_ACOCL</name>
<sequence length="217" mass="23956">MDQTTAGTNDCDIFAFTLLSPGVRSRRPASHIPSNDWKFTSNPVGLHLLKVLPGFSYKELHEMQRTIVDNHVSDRKPDPLTISAVLEKTVVLALKTINDGRISIRVGTIGTIGSLMTREMEIAIDSPRASTSSHHRRLQMAPVSVPCGVLVPNKPHPKKIASNETMQGHDDITAICRNPNNENLETQLVEVAETQLDMMVAVGYRSLKTDAKRSPRD</sequence>